<dbReference type="GO" id="GO:0000226">
    <property type="term" value="P:microtubule cytoskeleton organization"/>
    <property type="evidence" value="ECO:0007669"/>
    <property type="project" value="InterPro"/>
</dbReference>
<keyword evidence="4" id="KW-0493">Microtubule</keyword>
<feature type="compositionally biased region" description="Polar residues" evidence="7">
    <location>
        <begin position="353"/>
        <end position="370"/>
    </location>
</feature>
<evidence type="ECO:0000256" key="5">
    <source>
        <dbReference type="ARBA" id="ARBA00023212"/>
    </source>
</evidence>
<gene>
    <name evidence="9" type="ORF">QN277_007600</name>
</gene>
<dbReference type="InterPro" id="IPR027329">
    <property type="entry name" value="TPX2_C"/>
</dbReference>
<comment type="similarity">
    <text evidence="2">Belongs to the TPX2 family.</text>
</comment>
<evidence type="ECO:0000256" key="2">
    <source>
        <dbReference type="ARBA" id="ARBA00005885"/>
    </source>
</evidence>
<keyword evidence="5" id="KW-0206">Cytoskeleton</keyword>
<evidence type="ECO:0000313" key="10">
    <source>
        <dbReference type="Proteomes" id="UP001293593"/>
    </source>
</evidence>
<keyword evidence="6" id="KW-0175">Coiled coil</keyword>
<protein>
    <recommendedName>
        <fullName evidence="8">TPX2 C-terminal domain-containing protein</fullName>
    </recommendedName>
</protein>
<accession>A0AAE1IWJ8</accession>
<feature type="compositionally biased region" description="Polar residues" evidence="7">
    <location>
        <begin position="169"/>
        <end position="179"/>
    </location>
</feature>
<evidence type="ECO:0000256" key="6">
    <source>
        <dbReference type="SAM" id="Coils"/>
    </source>
</evidence>
<dbReference type="PANTHER" id="PTHR46372">
    <property type="entry name" value="PROTEIN WVD2-LIKE 3"/>
    <property type="match status" value="1"/>
</dbReference>
<evidence type="ECO:0000259" key="8">
    <source>
        <dbReference type="Pfam" id="PF06886"/>
    </source>
</evidence>
<reference evidence="9" key="1">
    <citation type="submission" date="2023-10" db="EMBL/GenBank/DDBJ databases">
        <title>Chromosome-level genome of the transformable northern wattle, Acacia crassicarpa.</title>
        <authorList>
            <person name="Massaro I."/>
            <person name="Sinha N.R."/>
            <person name="Poethig S."/>
            <person name="Leichty A.R."/>
        </authorList>
    </citation>
    <scope>NUCLEOTIDE SEQUENCE</scope>
    <source>
        <strain evidence="9">Acra3RX</strain>
        <tissue evidence="9">Leaf</tissue>
    </source>
</reference>
<sequence length="392" mass="43645">MDIEDTDVCIIKEPDHVIVYSNGTSHEPDHETGANHHNIAESFEPIVESTEHHSSEESTKDYEVKECTTENSVKKSDQPNIEKSEEQSLVGSPCEKSSKSHKTKAVKHKSRPPIGNSHGRSTVITVQKKHTVPQPFALATEKRASGIMCPLAEDSQGGHDRKLINKRNVLTPNSLQQNKLEVPPVLRKPLQPNNKKHPDEDDSCSVVSLSAASVQSFKSRATVALAPVFRCTERAQRRKEFYSKLEAKHQELEVEKSQSEARNKEEREADIKQLRKSLMFKANPMPSFYHEGPPPKVELKKPPPTRAKSPKLGRRKNSGGSAVSSSHGDKVKGDVVRESQRSLLNDKEDTHANIDSGSHMNNGSNGYELNNKTKEIGQINGMKVKEQVDLIN</sequence>
<feature type="region of interest" description="Disordered" evidence="7">
    <location>
        <begin position="169"/>
        <end position="203"/>
    </location>
</feature>
<feature type="compositionally biased region" description="Basic and acidic residues" evidence="7">
    <location>
        <begin position="327"/>
        <end position="352"/>
    </location>
</feature>
<dbReference type="GO" id="GO:0008017">
    <property type="term" value="F:microtubule binding"/>
    <property type="evidence" value="ECO:0007669"/>
    <property type="project" value="InterPro"/>
</dbReference>
<dbReference type="EMBL" id="JAWXYG010000012">
    <property type="protein sequence ID" value="KAK4258107.1"/>
    <property type="molecule type" value="Genomic_DNA"/>
</dbReference>
<dbReference type="InterPro" id="IPR044806">
    <property type="entry name" value="WVD2/WDL1-4"/>
</dbReference>
<keyword evidence="3" id="KW-0963">Cytoplasm</keyword>
<organism evidence="9 10">
    <name type="scientific">Acacia crassicarpa</name>
    <name type="common">northern wattle</name>
    <dbReference type="NCBI Taxonomy" id="499986"/>
    <lineage>
        <taxon>Eukaryota</taxon>
        <taxon>Viridiplantae</taxon>
        <taxon>Streptophyta</taxon>
        <taxon>Embryophyta</taxon>
        <taxon>Tracheophyta</taxon>
        <taxon>Spermatophyta</taxon>
        <taxon>Magnoliopsida</taxon>
        <taxon>eudicotyledons</taxon>
        <taxon>Gunneridae</taxon>
        <taxon>Pentapetalae</taxon>
        <taxon>rosids</taxon>
        <taxon>fabids</taxon>
        <taxon>Fabales</taxon>
        <taxon>Fabaceae</taxon>
        <taxon>Caesalpinioideae</taxon>
        <taxon>mimosoid clade</taxon>
        <taxon>Acacieae</taxon>
        <taxon>Acacia</taxon>
    </lineage>
</organism>
<keyword evidence="10" id="KW-1185">Reference proteome</keyword>
<dbReference type="AlphaFoldDB" id="A0AAE1IWJ8"/>
<dbReference type="Pfam" id="PF06886">
    <property type="entry name" value="TPX2"/>
    <property type="match status" value="1"/>
</dbReference>
<feature type="compositionally biased region" description="Basic residues" evidence="7">
    <location>
        <begin position="99"/>
        <end position="111"/>
    </location>
</feature>
<comment type="caution">
    <text evidence="9">The sequence shown here is derived from an EMBL/GenBank/DDBJ whole genome shotgun (WGS) entry which is preliminary data.</text>
</comment>
<evidence type="ECO:0000313" key="9">
    <source>
        <dbReference type="EMBL" id="KAK4258107.1"/>
    </source>
</evidence>
<feature type="domain" description="TPX2 C-terminal" evidence="8">
    <location>
        <begin position="228"/>
        <end position="304"/>
    </location>
</feature>
<evidence type="ECO:0000256" key="1">
    <source>
        <dbReference type="ARBA" id="ARBA00004245"/>
    </source>
</evidence>
<comment type="subcellular location">
    <subcellularLocation>
        <location evidence="1">Cytoplasm</location>
        <location evidence="1">Cytoskeleton</location>
    </subcellularLocation>
</comment>
<name>A0AAE1IWJ8_9FABA</name>
<dbReference type="PANTHER" id="PTHR46372:SF2">
    <property type="entry name" value="PROTEIN WVD2-LIKE 3"/>
    <property type="match status" value="1"/>
</dbReference>
<dbReference type="GO" id="GO:0005874">
    <property type="term" value="C:microtubule"/>
    <property type="evidence" value="ECO:0007669"/>
    <property type="project" value="UniProtKB-KW"/>
</dbReference>
<proteinExistence type="inferred from homology"/>
<feature type="compositionally biased region" description="Basic and acidic residues" evidence="7">
    <location>
        <begin position="49"/>
        <end position="86"/>
    </location>
</feature>
<feature type="compositionally biased region" description="Basic residues" evidence="7">
    <location>
        <begin position="308"/>
        <end position="317"/>
    </location>
</feature>
<feature type="region of interest" description="Disordered" evidence="7">
    <location>
        <begin position="284"/>
        <end position="372"/>
    </location>
</feature>
<feature type="region of interest" description="Disordered" evidence="7">
    <location>
        <begin position="48"/>
        <end position="121"/>
    </location>
</feature>
<evidence type="ECO:0000256" key="7">
    <source>
        <dbReference type="SAM" id="MobiDB-lite"/>
    </source>
</evidence>
<dbReference type="Proteomes" id="UP001293593">
    <property type="component" value="Unassembled WGS sequence"/>
</dbReference>
<evidence type="ECO:0000256" key="4">
    <source>
        <dbReference type="ARBA" id="ARBA00022701"/>
    </source>
</evidence>
<evidence type="ECO:0000256" key="3">
    <source>
        <dbReference type="ARBA" id="ARBA00022490"/>
    </source>
</evidence>
<feature type="coiled-coil region" evidence="6">
    <location>
        <begin position="242"/>
        <end position="274"/>
    </location>
</feature>